<gene>
    <name evidence="2" type="ORF">DKG75_20425</name>
</gene>
<dbReference type="RefSeq" id="WP_109923077.1">
    <property type="nucleotide sequence ID" value="NZ_QGLF01000006.1"/>
</dbReference>
<dbReference type="PANTHER" id="PTHR43539">
    <property type="entry name" value="FLAVIN-BINDING MONOOXYGENASE-LIKE PROTEIN (AFU_ORTHOLOGUE AFUA_4G09220)"/>
    <property type="match status" value="1"/>
</dbReference>
<name>A0A317DWP0_9PROT</name>
<dbReference type="Gene3D" id="3.50.50.60">
    <property type="entry name" value="FAD/NAD(P)-binding domain"/>
    <property type="match status" value="1"/>
</dbReference>
<dbReference type="PRINTS" id="PR00411">
    <property type="entry name" value="PNDRDTASEI"/>
</dbReference>
<accession>A0A317DWP0</accession>
<proteinExistence type="predicted"/>
<dbReference type="AlphaFoldDB" id="A0A317DWP0"/>
<organism evidence="2 3">
    <name type="scientific">Zavarzinia compransoris</name>
    <dbReference type="NCBI Taxonomy" id="1264899"/>
    <lineage>
        <taxon>Bacteria</taxon>
        <taxon>Pseudomonadati</taxon>
        <taxon>Pseudomonadota</taxon>
        <taxon>Alphaproteobacteria</taxon>
        <taxon>Rhodospirillales</taxon>
        <taxon>Zavarziniaceae</taxon>
        <taxon>Zavarzinia</taxon>
    </lineage>
</organism>
<dbReference type="SUPFAM" id="SSF51905">
    <property type="entry name" value="FAD/NAD(P)-binding domain"/>
    <property type="match status" value="1"/>
</dbReference>
<dbReference type="OrthoDB" id="7279140at2"/>
<dbReference type="GO" id="GO:0004497">
    <property type="term" value="F:monooxygenase activity"/>
    <property type="evidence" value="ECO:0007669"/>
    <property type="project" value="TreeGrafter"/>
</dbReference>
<evidence type="ECO:0000256" key="1">
    <source>
        <dbReference type="ARBA" id="ARBA00023002"/>
    </source>
</evidence>
<dbReference type="PRINTS" id="PR00368">
    <property type="entry name" value="FADPNR"/>
</dbReference>
<dbReference type="GO" id="GO:0050660">
    <property type="term" value="F:flavin adenine dinucleotide binding"/>
    <property type="evidence" value="ECO:0007669"/>
    <property type="project" value="TreeGrafter"/>
</dbReference>
<protein>
    <submittedName>
        <fullName evidence="2">Flavoprotein</fullName>
    </submittedName>
</protein>
<evidence type="ECO:0000313" key="3">
    <source>
        <dbReference type="Proteomes" id="UP000246077"/>
    </source>
</evidence>
<dbReference type="PANTHER" id="PTHR43539:SF78">
    <property type="entry name" value="FLAVIN-CONTAINING MONOOXYGENASE"/>
    <property type="match status" value="1"/>
</dbReference>
<comment type="caution">
    <text evidence="2">The sequence shown here is derived from an EMBL/GenBank/DDBJ whole genome shotgun (WGS) entry which is preliminary data.</text>
</comment>
<dbReference type="EMBL" id="QGLF01000006">
    <property type="protein sequence ID" value="PWR18370.1"/>
    <property type="molecule type" value="Genomic_DNA"/>
</dbReference>
<dbReference type="InterPro" id="IPR050982">
    <property type="entry name" value="Auxin_biosynth/cation_transpt"/>
</dbReference>
<keyword evidence="1" id="KW-0560">Oxidoreductase</keyword>
<dbReference type="InterPro" id="IPR036188">
    <property type="entry name" value="FAD/NAD-bd_sf"/>
</dbReference>
<dbReference type="Pfam" id="PF13738">
    <property type="entry name" value="Pyr_redox_3"/>
    <property type="match status" value="1"/>
</dbReference>
<dbReference type="Proteomes" id="UP000246077">
    <property type="component" value="Unassembled WGS sequence"/>
</dbReference>
<keyword evidence="3" id="KW-1185">Reference proteome</keyword>
<sequence>MTTNSFTHLPVAVIGAGPVGLAAAAHLVERGLVPLVFEAGPAVADAVTAWGHVRVFSPWRYNVDAAARRLLEAAGWTMPPEDSVPTGAEIVQRYLAPLAALPDLAPHIKLDARVISVSRAGLDKMTSGGRDAAPFVLRWTDTDGAERQALARAVIDTSGTYGQPNPMGIDGLPVPGERQARDLITYGLPDVLVREREAFAGRHVLVVGSGHSAINVVLDLLRLRAADPATQVSWALRRDSIRRLRGGGLNDQLPARGALGLAADEAIAQGRLNLLVPFAADRIEPAGAGLLVVGRQGEDEVRLTVGRIVVATGSRPNLDLLRELRVELDPMVEAPPALAPLIDPNLHSCGTVPPHGAAELRQPEAGFYIAGAKSYGRAPTFLMATGYEQVRSIVAEVAGDAEAAREVHLVLPETGVCSAGPEVPETSCCPAPIAVPVAAPTALTPKKPCCGTAA</sequence>
<reference evidence="3" key="1">
    <citation type="submission" date="2018-05" db="EMBL/GenBank/DDBJ databases">
        <title>Zavarzinia sp. HR-AS.</title>
        <authorList>
            <person name="Lee Y."/>
            <person name="Jeon C.O."/>
        </authorList>
    </citation>
    <scope>NUCLEOTIDE SEQUENCE [LARGE SCALE GENOMIC DNA]</scope>
    <source>
        <strain evidence="3">DSM 1231</strain>
    </source>
</reference>
<evidence type="ECO:0000313" key="2">
    <source>
        <dbReference type="EMBL" id="PWR18370.1"/>
    </source>
</evidence>